<dbReference type="Proteomes" id="UP001301769">
    <property type="component" value="Unassembled WGS sequence"/>
</dbReference>
<comment type="caution">
    <text evidence="1">The sequence shown here is derived from an EMBL/GenBank/DDBJ whole genome shotgun (WGS) entry which is preliminary data.</text>
</comment>
<evidence type="ECO:0000313" key="2">
    <source>
        <dbReference type="Proteomes" id="UP001301769"/>
    </source>
</evidence>
<sequence>MCIQTFRQYTCGCKKNEEYKQCAERLGTNVICTPVERVALDPSAHMCRNHMVKQGKDEMRRIVPRR</sequence>
<gene>
    <name evidence="1" type="ORF">QBC37DRAFT_300481</name>
</gene>
<proteinExistence type="predicted"/>
<dbReference type="AlphaFoldDB" id="A0AAN7B0P1"/>
<keyword evidence="2" id="KW-1185">Reference proteome</keyword>
<reference evidence="1" key="1">
    <citation type="journal article" date="2023" name="Mol. Phylogenet. Evol.">
        <title>Genome-scale phylogeny and comparative genomics of the fungal order Sordariales.</title>
        <authorList>
            <person name="Hensen N."/>
            <person name="Bonometti L."/>
            <person name="Westerberg I."/>
            <person name="Brannstrom I.O."/>
            <person name="Guillou S."/>
            <person name="Cros-Aarteil S."/>
            <person name="Calhoun S."/>
            <person name="Haridas S."/>
            <person name="Kuo A."/>
            <person name="Mondo S."/>
            <person name="Pangilinan J."/>
            <person name="Riley R."/>
            <person name="LaButti K."/>
            <person name="Andreopoulos B."/>
            <person name="Lipzen A."/>
            <person name="Chen C."/>
            <person name="Yan M."/>
            <person name="Daum C."/>
            <person name="Ng V."/>
            <person name="Clum A."/>
            <person name="Steindorff A."/>
            <person name="Ohm R.A."/>
            <person name="Martin F."/>
            <person name="Silar P."/>
            <person name="Natvig D.O."/>
            <person name="Lalanne C."/>
            <person name="Gautier V."/>
            <person name="Ament-Velasquez S.L."/>
            <person name="Kruys A."/>
            <person name="Hutchinson M.I."/>
            <person name="Powell A.J."/>
            <person name="Barry K."/>
            <person name="Miller A.N."/>
            <person name="Grigoriev I.V."/>
            <person name="Debuchy R."/>
            <person name="Gladieux P."/>
            <person name="Hiltunen Thoren M."/>
            <person name="Johannesson H."/>
        </authorList>
    </citation>
    <scope>NUCLEOTIDE SEQUENCE</scope>
    <source>
        <strain evidence="1">PSN293</strain>
    </source>
</reference>
<reference evidence="1" key="2">
    <citation type="submission" date="2023-05" db="EMBL/GenBank/DDBJ databases">
        <authorList>
            <consortium name="Lawrence Berkeley National Laboratory"/>
            <person name="Steindorff A."/>
            <person name="Hensen N."/>
            <person name="Bonometti L."/>
            <person name="Westerberg I."/>
            <person name="Brannstrom I.O."/>
            <person name="Guillou S."/>
            <person name="Cros-Aarteil S."/>
            <person name="Calhoun S."/>
            <person name="Haridas S."/>
            <person name="Kuo A."/>
            <person name="Mondo S."/>
            <person name="Pangilinan J."/>
            <person name="Riley R."/>
            <person name="Labutti K."/>
            <person name="Andreopoulos B."/>
            <person name="Lipzen A."/>
            <person name="Chen C."/>
            <person name="Yanf M."/>
            <person name="Daum C."/>
            <person name="Ng V."/>
            <person name="Clum A."/>
            <person name="Ohm R."/>
            <person name="Martin F."/>
            <person name="Silar P."/>
            <person name="Natvig D."/>
            <person name="Lalanne C."/>
            <person name="Gautier V."/>
            <person name="Ament-Velasquez S.L."/>
            <person name="Kruys A."/>
            <person name="Hutchinson M.I."/>
            <person name="Powell A.J."/>
            <person name="Barry K."/>
            <person name="Miller A.N."/>
            <person name="Grigoriev I.V."/>
            <person name="Debuchy R."/>
            <person name="Gladieux P."/>
            <person name="Thoren M.H."/>
            <person name="Johannesson H."/>
        </authorList>
    </citation>
    <scope>NUCLEOTIDE SEQUENCE</scope>
    <source>
        <strain evidence="1">PSN293</strain>
    </source>
</reference>
<name>A0AAN7B0P1_9PEZI</name>
<organism evidence="1 2">
    <name type="scientific">Rhypophila decipiens</name>
    <dbReference type="NCBI Taxonomy" id="261697"/>
    <lineage>
        <taxon>Eukaryota</taxon>
        <taxon>Fungi</taxon>
        <taxon>Dikarya</taxon>
        <taxon>Ascomycota</taxon>
        <taxon>Pezizomycotina</taxon>
        <taxon>Sordariomycetes</taxon>
        <taxon>Sordariomycetidae</taxon>
        <taxon>Sordariales</taxon>
        <taxon>Naviculisporaceae</taxon>
        <taxon>Rhypophila</taxon>
    </lineage>
</organism>
<dbReference type="EMBL" id="MU858379">
    <property type="protein sequence ID" value="KAK4206603.1"/>
    <property type="molecule type" value="Genomic_DNA"/>
</dbReference>
<evidence type="ECO:0000313" key="1">
    <source>
        <dbReference type="EMBL" id="KAK4206603.1"/>
    </source>
</evidence>
<accession>A0AAN7B0P1</accession>
<protein>
    <submittedName>
        <fullName evidence="1">Uncharacterized protein</fullName>
    </submittedName>
</protein>